<protein>
    <submittedName>
        <fullName evidence="1">Unannotated protein</fullName>
    </submittedName>
</protein>
<accession>A0A6J7P1C5</accession>
<dbReference type="AlphaFoldDB" id="A0A6J7P1C5"/>
<dbReference type="SUPFAM" id="SSF159659">
    <property type="entry name" value="Cgl1923-like"/>
    <property type="match status" value="1"/>
</dbReference>
<dbReference type="InterPro" id="IPR038389">
    <property type="entry name" value="PSMG2_sf"/>
</dbReference>
<gene>
    <name evidence="1" type="ORF">UFOPK4057_00159</name>
</gene>
<proteinExistence type="predicted"/>
<dbReference type="Pfam" id="PF09754">
    <property type="entry name" value="PAC2"/>
    <property type="match status" value="1"/>
</dbReference>
<sequence>MTSAPLPFTVKGQLPTLDSPVLIVMLNGWIDASGAANAAMEHLKNAIVSRDLITFDGDAFIDYRARRPMMELREGVNTRIVWSCPEMRVGNDEDGKDVLLLTGPEPDTAWQHFARTVAGLAQQLGVEKMIGMGAYPYGAPHTRAVGLSTTSPDADIAARLSFTKNSVDVPAGVEAILEHALHDIGIPAMGMWAQIPHYVASMAYPAASAALVEAICLEAGLTLDTSALRREAGVQRERLDQLVSSNPEHAEMLGKLEIAYDEIHGIRSSTTNDDAVIPSVDELAAEVEQFLRDQQPGG</sequence>
<dbReference type="EMBL" id="CAFBPC010000021">
    <property type="protein sequence ID" value="CAB4998265.1"/>
    <property type="molecule type" value="Genomic_DNA"/>
</dbReference>
<dbReference type="Gene3D" id="3.40.50.10900">
    <property type="entry name" value="PAC-like subunit"/>
    <property type="match status" value="1"/>
</dbReference>
<evidence type="ECO:0000313" key="1">
    <source>
        <dbReference type="EMBL" id="CAB4998265.1"/>
    </source>
</evidence>
<name>A0A6J7P1C5_9ZZZZ</name>
<dbReference type="InterPro" id="IPR019151">
    <property type="entry name" value="Proteasome_assmbl_chaperone_2"/>
</dbReference>
<reference evidence="1" key="1">
    <citation type="submission" date="2020-05" db="EMBL/GenBank/DDBJ databases">
        <authorList>
            <person name="Chiriac C."/>
            <person name="Salcher M."/>
            <person name="Ghai R."/>
            <person name="Kavagutti S V."/>
        </authorList>
    </citation>
    <scope>NUCLEOTIDE SEQUENCE</scope>
</reference>
<dbReference type="InterPro" id="IPR008492">
    <property type="entry name" value="Rv2714-like"/>
</dbReference>
<dbReference type="PIRSF" id="PIRSF028754">
    <property type="entry name" value="UCP028754"/>
    <property type="match status" value="1"/>
</dbReference>
<organism evidence="1">
    <name type="scientific">freshwater metagenome</name>
    <dbReference type="NCBI Taxonomy" id="449393"/>
    <lineage>
        <taxon>unclassified sequences</taxon>
        <taxon>metagenomes</taxon>
        <taxon>ecological metagenomes</taxon>
    </lineage>
</organism>